<feature type="transmembrane region" description="Helical" evidence="8">
    <location>
        <begin position="12"/>
        <end position="37"/>
    </location>
</feature>
<accession>A0ABW3CJ63</accession>
<dbReference type="SUPFAM" id="SSF103473">
    <property type="entry name" value="MFS general substrate transporter"/>
    <property type="match status" value="1"/>
</dbReference>
<keyword evidence="11" id="KW-1185">Reference proteome</keyword>
<feature type="domain" description="Major facilitator superfamily (MFS) profile" evidence="9">
    <location>
        <begin position="1"/>
        <end position="197"/>
    </location>
</feature>
<comment type="subcellular location">
    <subcellularLocation>
        <location evidence="1">Cell membrane</location>
        <topology evidence="1">Multi-pass membrane protein</topology>
    </subcellularLocation>
</comment>
<keyword evidence="3" id="KW-1003">Cell membrane</keyword>
<evidence type="ECO:0000259" key="9">
    <source>
        <dbReference type="PROSITE" id="PS50850"/>
    </source>
</evidence>
<evidence type="ECO:0000256" key="3">
    <source>
        <dbReference type="ARBA" id="ARBA00022475"/>
    </source>
</evidence>
<name>A0ABW3CJ63_9ACTN</name>
<feature type="region of interest" description="Disordered" evidence="7">
    <location>
        <begin position="209"/>
        <end position="236"/>
    </location>
</feature>
<evidence type="ECO:0000256" key="7">
    <source>
        <dbReference type="SAM" id="MobiDB-lite"/>
    </source>
</evidence>
<feature type="transmembrane region" description="Helical" evidence="8">
    <location>
        <begin position="79"/>
        <end position="98"/>
    </location>
</feature>
<dbReference type="InterPro" id="IPR020846">
    <property type="entry name" value="MFS_dom"/>
</dbReference>
<sequence length="236" mass="25371">PVVEAFRRYPRSLLVGVGAHIGDTALVYTLATFTVSYATDELGLTDRTVLAGVCIFGTVVIVLQPVFGALSDRIGRRPLNIFSVVFAAVFWFPYFLLVNTGEPALIYLAMVVMVTFGFAPMVAVQPAFYAELFGARVRYSGFASSREVSTALVGFSPLIAAYLTDRAGGEPWTVALYLIGTALISLVAFLFSVETKDVDITEFDPLQRELVRSSPSGGPGEGESGDEGQRLRPAAP</sequence>
<keyword evidence="4 8" id="KW-0812">Transmembrane</keyword>
<dbReference type="Proteomes" id="UP001597083">
    <property type="component" value="Unassembled WGS sequence"/>
</dbReference>
<dbReference type="PANTHER" id="PTHR43045">
    <property type="entry name" value="SHIKIMATE TRANSPORTER"/>
    <property type="match status" value="1"/>
</dbReference>
<dbReference type="Pfam" id="PF00083">
    <property type="entry name" value="Sugar_tr"/>
    <property type="match status" value="1"/>
</dbReference>
<feature type="transmembrane region" description="Helical" evidence="8">
    <location>
        <begin position="104"/>
        <end position="124"/>
    </location>
</feature>
<dbReference type="InterPro" id="IPR005828">
    <property type="entry name" value="MFS_sugar_transport-like"/>
</dbReference>
<dbReference type="Gene3D" id="1.20.1250.20">
    <property type="entry name" value="MFS general substrate transporter like domains"/>
    <property type="match status" value="1"/>
</dbReference>
<feature type="transmembrane region" description="Helical" evidence="8">
    <location>
        <begin position="49"/>
        <end position="67"/>
    </location>
</feature>
<dbReference type="PANTHER" id="PTHR43045:SF1">
    <property type="entry name" value="SHIKIMATE TRANSPORTER"/>
    <property type="match status" value="1"/>
</dbReference>
<evidence type="ECO:0000313" key="11">
    <source>
        <dbReference type="Proteomes" id="UP001597083"/>
    </source>
</evidence>
<evidence type="ECO:0000256" key="8">
    <source>
        <dbReference type="SAM" id="Phobius"/>
    </source>
</evidence>
<evidence type="ECO:0000256" key="1">
    <source>
        <dbReference type="ARBA" id="ARBA00004651"/>
    </source>
</evidence>
<keyword evidence="5 8" id="KW-1133">Transmembrane helix</keyword>
<feature type="non-terminal residue" evidence="10">
    <location>
        <position position="1"/>
    </location>
</feature>
<organism evidence="10 11">
    <name type="scientific">Actinomadura adrarensis</name>
    <dbReference type="NCBI Taxonomy" id="1819600"/>
    <lineage>
        <taxon>Bacteria</taxon>
        <taxon>Bacillati</taxon>
        <taxon>Actinomycetota</taxon>
        <taxon>Actinomycetes</taxon>
        <taxon>Streptosporangiales</taxon>
        <taxon>Thermomonosporaceae</taxon>
        <taxon>Actinomadura</taxon>
    </lineage>
</organism>
<evidence type="ECO:0000256" key="5">
    <source>
        <dbReference type="ARBA" id="ARBA00022989"/>
    </source>
</evidence>
<evidence type="ECO:0000256" key="2">
    <source>
        <dbReference type="ARBA" id="ARBA00022448"/>
    </source>
</evidence>
<dbReference type="PROSITE" id="PS50850">
    <property type="entry name" value="MFS"/>
    <property type="match status" value="1"/>
</dbReference>
<proteinExistence type="predicted"/>
<dbReference type="InterPro" id="IPR036259">
    <property type="entry name" value="MFS_trans_sf"/>
</dbReference>
<evidence type="ECO:0000256" key="6">
    <source>
        <dbReference type="ARBA" id="ARBA00023136"/>
    </source>
</evidence>
<evidence type="ECO:0000256" key="4">
    <source>
        <dbReference type="ARBA" id="ARBA00022692"/>
    </source>
</evidence>
<protein>
    <submittedName>
        <fullName evidence="10">MFS transporter</fullName>
    </submittedName>
</protein>
<keyword evidence="2" id="KW-0813">Transport</keyword>
<dbReference type="EMBL" id="JBHTIR010002458">
    <property type="protein sequence ID" value="MFD0853803.1"/>
    <property type="molecule type" value="Genomic_DNA"/>
</dbReference>
<keyword evidence="6 8" id="KW-0472">Membrane</keyword>
<comment type="caution">
    <text evidence="10">The sequence shown here is derived from an EMBL/GenBank/DDBJ whole genome shotgun (WGS) entry which is preliminary data.</text>
</comment>
<feature type="transmembrane region" description="Helical" evidence="8">
    <location>
        <begin position="175"/>
        <end position="193"/>
    </location>
</feature>
<feature type="transmembrane region" description="Helical" evidence="8">
    <location>
        <begin position="145"/>
        <end position="163"/>
    </location>
</feature>
<reference evidence="11" key="1">
    <citation type="journal article" date="2019" name="Int. J. Syst. Evol. Microbiol.">
        <title>The Global Catalogue of Microorganisms (GCM) 10K type strain sequencing project: providing services to taxonomists for standard genome sequencing and annotation.</title>
        <authorList>
            <consortium name="The Broad Institute Genomics Platform"/>
            <consortium name="The Broad Institute Genome Sequencing Center for Infectious Disease"/>
            <person name="Wu L."/>
            <person name="Ma J."/>
        </authorList>
    </citation>
    <scope>NUCLEOTIDE SEQUENCE [LARGE SCALE GENOMIC DNA]</scope>
    <source>
        <strain evidence="11">JCM 31696</strain>
    </source>
</reference>
<evidence type="ECO:0000313" key="10">
    <source>
        <dbReference type="EMBL" id="MFD0853803.1"/>
    </source>
</evidence>
<gene>
    <name evidence="10" type="ORF">ACFQ07_16310</name>
</gene>